<protein>
    <submittedName>
        <fullName evidence="2">Uncharacterized protein</fullName>
    </submittedName>
</protein>
<feature type="transmembrane region" description="Helical" evidence="1">
    <location>
        <begin position="12"/>
        <end position="30"/>
    </location>
</feature>
<reference evidence="2 3" key="1">
    <citation type="submission" date="2023-04" db="EMBL/GenBank/DDBJ databases">
        <title>Clostridium tannerae sp. nov., isolated from the fecal material of an alpaca.</title>
        <authorList>
            <person name="Miller S."/>
            <person name="Hendry M."/>
            <person name="King J."/>
            <person name="Sankaranarayanan K."/>
            <person name="Lawson P.A."/>
        </authorList>
    </citation>
    <scope>NUCLEOTIDE SEQUENCE [LARGE SCALE GENOMIC DNA]</scope>
    <source>
        <strain evidence="2 3">A1-XYC3</strain>
    </source>
</reference>
<dbReference type="EMBL" id="JARUJP010000015">
    <property type="protein sequence ID" value="MDW8802030.1"/>
    <property type="molecule type" value="Genomic_DNA"/>
</dbReference>
<keyword evidence="1" id="KW-1133">Transmembrane helix</keyword>
<comment type="caution">
    <text evidence="2">The sequence shown here is derived from an EMBL/GenBank/DDBJ whole genome shotgun (WGS) entry which is preliminary data.</text>
</comment>
<keyword evidence="3" id="KW-1185">Reference proteome</keyword>
<sequence>MEYLKDLATSMPFQVLGGIALILLAGHIMINYNDAYWGNKDSDGNYKK</sequence>
<keyword evidence="1" id="KW-0812">Transmembrane</keyword>
<accession>A0ABU4JV63</accession>
<evidence type="ECO:0000313" key="3">
    <source>
        <dbReference type="Proteomes" id="UP001281656"/>
    </source>
</evidence>
<keyword evidence="1" id="KW-0472">Membrane</keyword>
<dbReference type="Proteomes" id="UP001281656">
    <property type="component" value="Unassembled WGS sequence"/>
</dbReference>
<proteinExistence type="predicted"/>
<evidence type="ECO:0000313" key="2">
    <source>
        <dbReference type="EMBL" id="MDW8802030.1"/>
    </source>
</evidence>
<gene>
    <name evidence="2" type="ORF">P8V03_12805</name>
</gene>
<name>A0ABU4JV63_9CLOT</name>
<dbReference type="RefSeq" id="WP_318798392.1">
    <property type="nucleotide sequence ID" value="NZ_JARUJP010000015.1"/>
</dbReference>
<organism evidence="2 3">
    <name type="scientific">Clostridium tanneri</name>
    <dbReference type="NCBI Taxonomy" id="3037988"/>
    <lineage>
        <taxon>Bacteria</taxon>
        <taxon>Bacillati</taxon>
        <taxon>Bacillota</taxon>
        <taxon>Clostridia</taxon>
        <taxon>Eubacteriales</taxon>
        <taxon>Clostridiaceae</taxon>
        <taxon>Clostridium</taxon>
    </lineage>
</organism>
<evidence type="ECO:0000256" key="1">
    <source>
        <dbReference type="SAM" id="Phobius"/>
    </source>
</evidence>